<dbReference type="Proteomes" id="UP000314294">
    <property type="component" value="Unassembled WGS sequence"/>
</dbReference>
<protein>
    <submittedName>
        <fullName evidence="1">Uncharacterized protein</fullName>
    </submittedName>
</protein>
<reference evidence="1 2" key="1">
    <citation type="submission" date="2019-03" db="EMBL/GenBank/DDBJ databases">
        <title>First draft genome of Liparis tanakae, snailfish: a comprehensive survey of snailfish specific genes.</title>
        <authorList>
            <person name="Kim W."/>
            <person name="Song I."/>
            <person name="Jeong J.-H."/>
            <person name="Kim D."/>
            <person name="Kim S."/>
            <person name="Ryu S."/>
            <person name="Song J.Y."/>
            <person name="Lee S.K."/>
        </authorList>
    </citation>
    <scope>NUCLEOTIDE SEQUENCE [LARGE SCALE GENOMIC DNA]</scope>
    <source>
        <tissue evidence="1">Muscle</tissue>
    </source>
</reference>
<dbReference type="AlphaFoldDB" id="A0A4Z2HXT4"/>
<dbReference type="OrthoDB" id="10672506at2759"/>
<evidence type="ECO:0000313" key="2">
    <source>
        <dbReference type="Proteomes" id="UP000314294"/>
    </source>
</evidence>
<dbReference type="EMBL" id="SRLO01000167">
    <property type="protein sequence ID" value="TNN70145.1"/>
    <property type="molecule type" value="Genomic_DNA"/>
</dbReference>
<name>A0A4Z2HXT4_9TELE</name>
<gene>
    <name evidence="1" type="ORF">EYF80_019646</name>
</gene>
<sequence length="100" mass="10465">MIVARSYPVVVTAVDVPGHAEVSNLDQQAVAHKAITGCQISVDKVLGAQVDHARGDLGGDVQHLGKAQLSVGLQRLSVHQDHGVWAVGSGLKEQSKTLPL</sequence>
<evidence type="ECO:0000313" key="1">
    <source>
        <dbReference type="EMBL" id="TNN70145.1"/>
    </source>
</evidence>
<comment type="caution">
    <text evidence="1">The sequence shown here is derived from an EMBL/GenBank/DDBJ whole genome shotgun (WGS) entry which is preliminary data.</text>
</comment>
<accession>A0A4Z2HXT4</accession>
<organism evidence="1 2">
    <name type="scientific">Liparis tanakae</name>
    <name type="common">Tanaka's snailfish</name>
    <dbReference type="NCBI Taxonomy" id="230148"/>
    <lineage>
        <taxon>Eukaryota</taxon>
        <taxon>Metazoa</taxon>
        <taxon>Chordata</taxon>
        <taxon>Craniata</taxon>
        <taxon>Vertebrata</taxon>
        <taxon>Euteleostomi</taxon>
        <taxon>Actinopterygii</taxon>
        <taxon>Neopterygii</taxon>
        <taxon>Teleostei</taxon>
        <taxon>Neoteleostei</taxon>
        <taxon>Acanthomorphata</taxon>
        <taxon>Eupercaria</taxon>
        <taxon>Perciformes</taxon>
        <taxon>Cottioidei</taxon>
        <taxon>Cottales</taxon>
        <taxon>Liparidae</taxon>
        <taxon>Liparis</taxon>
    </lineage>
</organism>
<proteinExistence type="predicted"/>
<keyword evidence="2" id="KW-1185">Reference proteome</keyword>